<protein>
    <recommendedName>
        <fullName evidence="6">Ion transport domain-containing protein</fullName>
    </recommendedName>
</protein>
<reference evidence="7" key="1">
    <citation type="journal article" date="2019" name="bioRxiv">
        <title>The Genome of the Zebra Mussel, Dreissena polymorpha: A Resource for Invasive Species Research.</title>
        <authorList>
            <person name="McCartney M.A."/>
            <person name="Auch B."/>
            <person name="Kono T."/>
            <person name="Mallez S."/>
            <person name="Zhang Y."/>
            <person name="Obille A."/>
            <person name="Becker A."/>
            <person name="Abrahante J.E."/>
            <person name="Garbe J."/>
            <person name="Badalamenti J.P."/>
            <person name="Herman A."/>
            <person name="Mangelson H."/>
            <person name="Liachko I."/>
            <person name="Sullivan S."/>
            <person name="Sone E.D."/>
            <person name="Koren S."/>
            <person name="Silverstein K.A.T."/>
            <person name="Beckman K.B."/>
            <person name="Gohl D.M."/>
        </authorList>
    </citation>
    <scope>NUCLEOTIDE SEQUENCE</scope>
    <source>
        <strain evidence="7">Duluth1</strain>
        <tissue evidence="7">Whole animal</tissue>
    </source>
</reference>
<dbReference type="PANTHER" id="PTHR45638:SF7">
    <property type="entry name" value="CYCLIC NUCLEOTIDE-GATED ION CHANNEL-LIKE, ISOFORM E"/>
    <property type="match status" value="1"/>
</dbReference>
<evidence type="ECO:0000256" key="5">
    <source>
        <dbReference type="SAM" id="Phobius"/>
    </source>
</evidence>
<dbReference type="Pfam" id="PF00520">
    <property type="entry name" value="Ion_trans"/>
    <property type="match status" value="1"/>
</dbReference>
<evidence type="ECO:0000313" key="8">
    <source>
        <dbReference type="Proteomes" id="UP000828390"/>
    </source>
</evidence>
<dbReference type="SUPFAM" id="SSF81324">
    <property type="entry name" value="Voltage-gated potassium channels"/>
    <property type="match status" value="1"/>
</dbReference>
<comment type="caution">
    <text evidence="7">The sequence shown here is derived from an EMBL/GenBank/DDBJ whole genome shotgun (WGS) entry which is preliminary data.</text>
</comment>
<sequence length="207" mass="24395">MFYWLGAVTLAVLYNLWTCIARQAFHEMQKQHVPIWLCFDGFADLVYLLDIGIQFRTGFLHHGLIVCDSKKLCKKYINNKCFIIDIISLVPLDLLQFYIGIQPMLRFPRFLKVYRSVQFMHMYESRTGYPNLFRVANLSHILFLGLHWLAAFYYLISEADDFQGSWTYPKQEGEYTQVTRKYLASLYWSTLILTTIGDSRTPDTNLQ</sequence>
<comment type="subcellular location">
    <subcellularLocation>
        <location evidence="1">Membrane</location>
        <topology evidence="1">Multi-pass membrane protein</topology>
    </subcellularLocation>
</comment>
<dbReference type="InterPro" id="IPR005821">
    <property type="entry name" value="Ion_trans_dom"/>
</dbReference>
<feature type="domain" description="Ion transport" evidence="6">
    <location>
        <begin position="2"/>
        <end position="197"/>
    </location>
</feature>
<organism evidence="7 8">
    <name type="scientific">Dreissena polymorpha</name>
    <name type="common">Zebra mussel</name>
    <name type="synonym">Mytilus polymorpha</name>
    <dbReference type="NCBI Taxonomy" id="45954"/>
    <lineage>
        <taxon>Eukaryota</taxon>
        <taxon>Metazoa</taxon>
        <taxon>Spiralia</taxon>
        <taxon>Lophotrochozoa</taxon>
        <taxon>Mollusca</taxon>
        <taxon>Bivalvia</taxon>
        <taxon>Autobranchia</taxon>
        <taxon>Heteroconchia</taxon>
        <taxon>Euheterodonta</taxon>
        <taxon>Imparidentia</taxon>
        <taxon>Neoheterodontei</taxon>
        <taxon>Myida</taxon>
        <taxon>Dreissenoidea</taxon>
        <taxon>Dreissenidae</taxon>
        <taxon>Dreissena</taxon>
    </lineage>
</organism>
<name>A0A9D4N7J7_DREPO</name>
<dbReference type="Gene3D" id="1.10.287.70">
    <property type="match status" value="1"/>
</dbReference>
<dbReference type="GO" id="GO:0016020">
    <property type="term" value="C:membrane"/>
    <property type="evidence" value="ECO:0007669"/>
    <property type="project" value="UniProtKB-SubCell"/>
</dbReference>
<keyword evidence="3 5" id="KW-1133">Transmembrane helix</keyword>
<evidence type="ECO:0000256" key="4">
    <source>
        <dbReference type="ARBA" id="ARBA00023136"/>
    </source>
</evidence>
<keyword evidence="4 5" id="KW-0472">Membrane</keyword>
<keyword evidence="2 5" id="KW-0812">Transmembrane</keyword>
<dbReference type="PANTHER" id="PTHR45638">
    <property type="entry name" value="CYCLIC NUCLEOTIDE-GATED CATION CHANNEL SUBUNIT A"/>
    <property type="match status" value="1"/>
</dbReference>
<proteinExistence type="predicted"/>
<evidence type="ECO:0000259" key="6">
    <source>
        <dbReference type="Pfam" id="PF00520"/>
    </source>
</evidence>
<dbReference type="Proteomes" id="UP000828390">
    <property type="component" value="Unassembled WGS sequence"/>
</dbReference>
<dbReference type="AlphaFoldDB" id="A0A9D4N7J7"/>
<keyword evidence="8" id="KW-1185">Reference proteome</keyword>
<reference evidence="7" key="2">
    <citation type="submission" date="2020-11" db="EMBL/GenBank/DDBJ databases">
        <authorList>
            <person name="McCartney M.A."/>
            <person name="Auch B."/>
            <person name="Kono T."/>
            <person name="Mallez S."/>
            <person name="Becker A."/>
            <person name="Gohl D.M."/>
            <person name="Silverstein K.A.T."/>
            <person name="Koren S."/>
            <person name="Bechman K.B."/>
            <person name="Herman A."/>
            <person name="Abrahante J.E."/>
            <person name="Garbe J."/>
        </authorList>
    </citation>
    <scope>NUCLEOTIDE SEQUENCE</scope>
    <source>
        <strain evidence="7">Duluth1</strain>
        <tissue evidence="7">Whole animal</tissue>
    </source>
</reference>
<evidence type="ECO:0000313" key="7">
    <source>
        <dbReference type="EMBL" id="KAH3888679.1"/>
    </source>
</evidence>
<dbReference type="EMBL" id="JAIWYP010000001">
    <property type="protein sequence ID" value="KAH3888679.1"/>
    <property type="molecule type" value="Genomic_DNA"/>
</dbReference>
<accession>A0A9D4N7J7</accession>
<dbReference type="GO" id="GO:0005221">
    <property type="term" value="F:intracellularly cyclic nucleotide-activated monoatomic cation channel activity"/>
    <property type="evidence" value="ECO:0007669"/>
    <property type="project" value="InterPro"/>
</dbReference>
<dbReference type="GO" id="GO:0044877">
    <property type="term" value="F:protein-containing complex binding"/>
    <property type="evidence" value="ECO:0007669"/>
    <property type="project" value="TreeGrafter"/>
</dbReference>
<gene>
    <name evidence="7" type="ORF">DPMN_012719</name>
</gene>
<dbReference type="InterPro" id="IPR050866">
    <property type="entry name" value="CNG_cation_channel"/>
</dbReference>
<evidence type="ECO:0000256" key="1">
    <source>
        <dbReference type="ARBA" id="ARBA00004141"/>
    </source>
</evidence>
<evidence type="ECO:0000256" key="3">
    <source>
        <dbReference type="ARBA" id="ARBA00022989"/>
    </source>
</evidence>
<evidence type="ECO:0000256" key="2">
    <source>
        <dbReference type="ARBA" id="ARBA00022692"/>
    </source>
</evidence>
<feature type="transmembrane region" description="Helical" evidence="5">
    <location>
        <begin position="138"/>
        <end position="156"/>
    </location>
</feature>